<dbReference type="InterPro" id="IPR046980">
    <property type="entry name" value="KefG/KefF"/>
</dbReference>
<dbReference type="GO" id="GO:0009055">
    <property type="term" value="F:electron transfer activity"/>
    <property type="evidence" value="ECO:0007669"/>
    <property type="project" value="TreeGrafter"/>
</dbReference>
<sequence>MKTLVLVFHPDLTASRINRRLTEEMEKQVGVTVHRVYEAYSDEKIDVAAEQRLLEQHDRIILQFPFYWYSTPSLLKKWEDVVLTYGWAFGSKGDKLHGKELLIAVSTGAAEENYSPDGNFKYTVQELLRPLQATSNLIGTRYLTPYILNGVMQHLSDEELEQSAKDYVTYALNPELALLAVR</sequence>
<evidence type="ECO:0000313" key="3">
    <source>
        <dbReference type="EMBL" id="AKG34794.1"/>
    </source>
</evidence>
<dbReference type="Gene3D" id="3.40.50.360">
    <property type="match status" value="1"/>
</dbReference>
<reference evidence="3 4" key="1">
    <citation type="submission" date="2015-03" db="EMBL/GenBank/DDBJ databases">
        <authorList>
            <person name="Abdul Halim M."/>
        </authorList>
    </citation>
    <scope>NUCLEOTIDE SEQUENCE [LARGE SCALE GENOMIC DNA]</scope>
    <source>
        <strain evidence="3 4">ATCC 35681</strain>
    </source>
</reference>
<dbReference type="SUPFAM" id="SSF52218">
    <property type="entry name" value="Flavoproteins"/>
    <property type="match status" value="1"/>
</dbReference>
<dbReference type="Proteomes" id="UP000034189">
    <property type="component" value="Chromosome"/>
</dbReference>
<dbReference type="AlphaFoldDB" id="A0A0F7F8V4"/>
<organism evidence="3 4">
    <name type="scientific">Paenibacillus durus ATCC 35681</name>
    <dbReference type="NCBI Taxonomy" id="1333534"/>
    <lineage>
        <taxon>Bacteria</taxon>
        <taxon>Bacillati</taxon>
        <taxon>Bacillota</taxon>
        <taxon>Bacilli</taxon>
        <taxon>Bacillales</taxon>
        <taxon>Paenibacillaceae</taxon>
        <taxon>Paenibacillus</taxon>
    </lineage>
</organism>
<dbReference type="PANTHER" id="PTHR47307">
    <property type="entry name" value="GLUTATHIONE-REGULATED POTASSIUM-EFFLUX SYSTEM ANCILLARY PROTEIN KEFG"/>
    <property type="match status" value="1"/>
</dbReference>
<dbReference type="RefSeq" id="WP_025696754.1">
    <property type="nucleotide sequence ID" value="NZ_ASQQ01000464.1"/>
</dbReference>
<dbReference type="GO" id="GO:0003955">
    <property type="term" value="F:NAD(P)H dehydrogenase (quinone) activity"/>
    <property type="evidence" value="ECO:0007669"/>
    <property type="project" value="TreeGrafter"/>
</dbReference>
<protein>
    <submittedName>
        <fullName evidence="3">General stress protein</fullName>
    </submittedName>
</protein>
<gene>
    <name evidence="3" type="ORF">VK70_09615</name>
</gene>
<dbReference type="InterPro" id="IPR029039">
    <property type="entry name" value="Flavoprotein-like_sf"/>
</dbReference>
<dbReference type="PANTHER" id="PTHR47307:SF1">
    <property type="entry name" value="GLUTATHIONE-REGULATED POTASSIUM-EFFLUX SYSTEM ANCILLARY PROTEIN KEFG"/>
    <property type="match status" value="1"/>
</dbReference>
<dbReference type="PATRIC" id="fig|1333534.5.peg.2107"/>
<dbReference type="Pfam" id="PF02525">
    <property type="entry name" value="Flavodoxin_2"/>
    <property type="match status" value="1"/>
</dbReference>
<dbReference type="GO" id="GO:0010181">
    <property type="term" value="F:FMN binding"/>
    <property type="evidence" value="ECO:0007669"/>
    <property type="project" value="TreeGrafter"/>
</dbReference>
<evidence type="ECO:0000256" key="1">
    <source>
        <dbReference type="ARBA" id="ARBA00023002"/>
    </source>
</evidence>
<evidence type="ECO:0000313" key="4">
    <source>
        <dbReference type="Proteomes" id="UP000034189"/>
    </source>
</evidence>
<dbReference type="OrthoDB" id="9798454at2"/>
<name>A0A0F7F8V4_PAEDU</name>
<accession>A0A0F7F8V4</accession>
<proteinExistence type="predicted"/>
<reference evidence="3 4" key="2">
    <citation type="journal article" date="2016" name="Genome Announc.">
        <title>Genome Sequence of a Gram-Positive Diazotroph, Paenibacillus durus Type Strain ATCC 35681.</title>
        <authorList>
            <person name="Halim M.A."/>
            <person name="Rahman A.Y."/>
            <person name="Sim K.S."/>
            <person name="Yam H.C."/>
            <person name="Rahim A.A."/>
            <person name="Ghazali A.H."/>
            <person name="Najimudin N."/>
        </authorList>
    </citation>
    <scope>NUCLEOTIDE SEQUENCE [LARGE SCALE GENOMIC DNA]</scope>
    <source>
        <strain evidence="3 4">ATCC 35681</strain>
    </source>
</reference>
<dbReference type="HOGENOM" id="CLU_058643_0_2_9"/>
<dbReference type="InterPro" id="IPR003680">
    <property type="entry name" value="Flavodoxin_fold"/>
</dbReference>
<evidence type="ECO:0000259" key="2">
    <source>
        <dbReference type="Pfam" id="PF02525"/>
    </source>
</evidence>
<feature type="domain" description="Flavodoxin-like fold" evidence="2">
    <location>
        <begin position="1"/>
        <end position="169"/>
    </location>
</feature>
<keyword evidence="1" id="KW-0560">Oxidoreductase</keyword>
<dbReference type="EMBL" id="CP011114">
    <property type="protein sequence ID" value="AKG34794.1"/>
    <property type="molecule type" value="Genomic_DNA"/>
</dbReference>